<comment type="function">
    <text evidence="21">Oxidized purine nucleoside triphosphate hydrolase which is a prominent sanitizer of the oxidized nucleotide pool. Catalyzes the hydrolysis of 2-oxo-dATP (2-hydroxy-dATP) into 2-oxo-dAMP. Also has a significant hydrolase activity toward 2-oxo-ATP, 8-oxo-dGTP and 8-oxo-dATP. Through the hydrolysis of oxidized purine nucleoside triphosphates, prevents their incorporation into DNA and the subsequent transversions A:T to C:G and G:C to T:A. Also catalyzes the hydrolysis of methylated purine nucleoside triphosphate preventing their integration into DNA. Through this antimutagenic activity protects cells from oxidative stress.</text>
</comment>
<evidence type="ECO:0000256" key="19">
    <source>
        <dbReference type="ARBA" id="ARBA00048894"/>
    </source>
</evidence>
<evidence type="ECO:0000256" key="21">
    <source>
        <dbReference type="ARBA" id="ARBA00053094"/>
    </source>
</evidence>
<evidence type="ECO:0000256" key="2">
    <source>
        <dbReference type="ARBA" id="ARBA00005582"/>
    </source>
</evidence>
<dbReference type="GO" id="GO:0008828">
    <property type="term" value="F:dATP diphosphatase activity"/>
    <property type="evidence" value="ECO:0007669"/>
    <property type="project" value="UniProtKB-EC"/>
</dbReference>
<comment type="catalytic activity">
    <reaction evidence="20">
        <text>N(6)-methyl-dATP + H2O = N(6)-methyl-dAMP + diphosphate + H(+)</text>
        <dbReference type="Rhea" id="RHEA:67604"/>
        <dbReference type="ChEBI" id="CHEBI:15377"/>
        <dbReference type="ChEBI" id="CHEBI:15378"/>
        <dbReference type="ChEBI" id="CHEBI:33019"/>
        <dbReference type="ChEBI" id="CHEBI:169976"/>
        <dbReference type="ChEBI" id="CHEBI:172872"/>
    </reaction>
    <physiologicalReaction direction="left-to-right" evidence="20">
        <dbReference type="Rhea" id="RHEA:67605"/>
    </physiologicalReaction>
</comment>
<comment type="similarity">
    <text evidence="2">Belongs to the Nudix hydrolase family.</text>
</comment>
<evidence type="ECO:0000256" key="14">
    <source>
        <dbReference type="ARBA" id="ARBA00030634"/>
    </source>
</evidence>
<dbReference type="EMBL" id="JAAECE010000010">
    <property type="protein sequence ID" value="KAF1797182.1"/>
    <property type="molecule type" value="Genomic_DNA"/>
</dbReference>
<keyword evidence="4" id="KW-0479">Metal-binding</keyword>
<comment type="cofactor">
    <cofactor evidence="1">
        <name>Mg(2+)</name>
        <dbReference type="ChEBI" id="CHEBI:18420"/>
    </cofactor>
</comment>
<dbReference type="Proteomes" id="UP000469890">
    <property type="component" value="Unassembled WGS sequence"/>
</dbReference>
<feature type="domain" description="Nudix hydrolase" evidence="22">
    <location>
        <begin position="6"/>
        <end position="137"/>
    </location>
</feature>
<evidence type="ECO:0000256" key="4">
    <source>
        <dbReference type="ARBA" id="ARBA00022723"/>
    </source>
</evidence>
<evidence type="ECO:0000313" key="23">
    <source>
        <dbReference type="EMBL" id="KAF1797182.1"/>
    </source>
</evidence>
<comment type="caution">
    <text evidence="23">The sequence shown here is derived from an EMBL/GenBank/DDBJ whole genome shotgun (WGS) entry which is preliminary data.</text>
</comment>
<evidence type="ECO:0000256" key="10">
    <source>
        <dbReference type="ARBA" id="ARBA00024596"/>
    </source>
</evidence>
<dbReference type="GO" id="GO:0008413">
    <property type="term" value="F:8-oxo-7,8-dihydroguanosine triphosphate pyrophosphatase activity"/>
    <property type="evidence" value="ECO:0007669"/>
    <property type="project" value="InterPro"/>
</dbReference>
<evidence type="ECO:0000256" key="11">
    <source>
        <dbReference type="ARBA" id="ARBA00026103"/>
    </source>
</evidence>
<evidence type="ECO:0000256" key="16">
    <source>
        <dbReference type="ARBA" id="ARBA00031927"/>
    </source>
</evidence>
<evidence type="ECO:0000256" key="1">
    <source>
        <dbReference type="ARBA" id="ARBA00001946"/>
    </source>
</evidence>
<dbReference type="PANTHER" id="PTHR43758">
    <property type="entry name" value="7,8-DIHYDRO-8-OXOGUANINE TRIPHOSPHATASE"/>
    <property type="match status" value="1"/>
</dbReference>
<dbReference type="InterPro" id="IPR015797">
    <property type="entry name" value="NUDIX_hydrolase-like_dom_sf"/>
</dbReference>
<evidence type="ECO:0000313" key="24">
    <source>
        <dbReference type="Proteomes" id="UP000469890"/>
    </source>
</evidence>
<protein>
    <recommendedName>
        <fullName evidence="12">Oxidized purine nucleoside triphosphate hydrolase</fullName>
        <ecNumber evidence="11">3.6.1.56</ecNumber>
    </recommendedName>
    <alternativeName>
        <fullName evidence="16">2-hydroxy-dATP diphosphatase</fullName>
    </alternativeName>
    <alternativeName>
        <fullName evidence="15">7,8-dihydro-8-oxoguanine triphosphatase</fullName>
    </alternativeName>
    <alternativeName>
        <fullName evidence="14">8-oxo-dGTPase</fullName>
    </alternativeName>
    <alternativeName>
        <fullName evidence="17">Methylated purine nucleoside triphosphate hydrolase</fullName>
    </alternativeName>
    <alternativeName>
        <fullName evidence="13">Nucleoside diphosphate-linked moiety X motif 1</fullName>
    </alternativeName>
</protein>
<dbReference type="EC" id="3.6.1.56" evidence="11"/>
<sequence>MALVTSKKLLTLVLTMDKDGNKVLLGMKKRGFGAGKFNGFGGKVEKGETIEQGARRELLEEAEIEATDMERVGMLMFTFEKDPVGLETHVFVTTSYKGTPTETEEMRPEWYAFDQIPFDQMWSDDKYWFPFVLNNQRFRGHFHFGEDQKTILKHDLSAIQQGDTLQPAFELDKVCL</sequence>
<evidence type="ECO:0000256" key="17">
    <source>
        <dbReference type="ARBA" id="ARBA00032071"/>
    </source>
</evidence>
<evidence type="ECO:0000256" key="15">
    <source>
        <dbReference type="ARBA" id="ARBA00030682"/>
    </source>
</evidence>
<keyword evidence="6" id="KW-0460">Magnesium</keyword>
<dbReference type="InterPro" id="IPR003563">
    <property type="entry name" value="8ODP"/>
</dbReference>
<dbReference type="InterPro" id="IPR000086">
    <property type="entry name" value="NUDIX_hydrolase_dom"/>
</dbReference>
<dbReference type="PANTHER" id="PTHR43758:SF2">
    <property type="entry name" value="OXIDIZED PURINE NUCLEOSIDE TRIPHOSPHATE HYDROLASE"/>
    <property type="match status" value="1"/>
</dbReference>
<evidence type="ECO:0000256" key="6">
    <source>
        <dbReference type="ARBA" id="ARBA00022842"/>
    </source>
</evidence>
<dbReference type="GO" id="GO:0005737">
    <property type="term" value="C:cytoplasm"/>
    <property type="evidence" value="ECO:0007669"/>
    <property type="project" value="TreeGrafter"/>
</dbReference>
<evidence type="ECO:0000256" key="9">
    <source>
        <dbReference type="ARBA" id="ARBA00024486"/>
    </source>
</evidence>
<evidence type="ECO:0000256" key="12">
    <source>
        <dbReference type="ARBA" id="ARBA00026218"/>
    </source>
</evidence>
<dbReference type="GO" id="GO:0042262">
    <property type="term" value="P:DNA protection"/>
    <property type="evidence" value="ECO:0007669"/>
    <property type="project" value="InterPro"/>
</dbReference>
<comment type="catalytic activity">
    <reaction evidence="10">
        <text>2-oxo-ATP + H2O = 2-oxo-AMP + diphosphate + H(+)</text>
        <dbReference type="Rhea" id="RHEA:67392"/>
        <dbReference type="ChEBI" id="CHEBI:15377"/>
        <dbReference type="ChEBI" id="CHEBI:15378"/>
        <dbReference type="ChEBI" id="CHEBI:33019"/>
        <dbReference type="ChEBI" id="CHEBI:71395"/>
        <dbReference type="ChEBI" id="CHEBI:172878"/>
    </reaction>
    <physiologicalReaction direction="left-to-right" evidence="10">
        <dbReference type="Rhea" id="RHEA:67393"/>
    </physiologicalReaction>
</comment>
<evidence type="ECO:0000256" key="20">
    <source>
        <dbReference type="ARBA" id="ARBA00049032"/>
    </source>
</evidence>
<gene>
    <name evidence="23" type="ORF">FB192DRAFT_1402598</name>
</gene>
<comment type="catalytic activity">
    <reaction evidence="9">
        <text>8-oxo-dGTP + H2O = 8-oxo-dGMP + diphosphate + H(+)</text>
        <dbReference type="Rhea" id="RHEA:31575"/>
        <dbReference type="ChEBI" id="CHEBI:15377"/>
        <dbReference type="ChEBI" id="CHEBI:15378"/>
        <dbReference type="ChEBI" id="CHEBI:33019"/>
        <dbReference type="ChEBI" id="CHEBI:63224"/>
        <dbReference type="ChEBI" id="CHEBI:77896"/>
    </reaction>
    <physiologicalReaction direction="left-to-right" evidence="9">
        <dbReference type="Rhea" id="RHEA:31576"/>
    </physiologicalReaction>
</comment>
<evidence type="ECO:0000256" key="13">
    <source>
        <dbReference type="ARBA" id="ARBA00029673"/>
    </source>
</evidence>
<name>A0A8H4B919_MUCCL</name>
<proteinExistence type="inferred from homology"/>
<evidence type="ECO:0000256" key="18">
    <source>
        <dbReference type="ARBA" id="ARBA00048002"/>
    </source>
</evidence>
<dbReference type="PRINTS" id="PR01403">
    <property type="entry name" value="8OXTPHPHTASE"/>
</dbReference>
<evidence type="ECO:0000259" key="22">
    <source>
        <dbReference type="PROSITE" id="PS51462"/>
    </source>
</evidence>
<reference evidence="23 24" key="1">
    <citation type="submission" date="2019-09" db="EMBL/GenBank/DDBJ databases">
        <authorList>
            <consortium name="DOE Joint Genome Institute"/>
            <person name="Mondo S.J."/>
            <person name="Navarro-Mendoza M.I."/>
            <person name="Perez-Arques C."/>
            <person name="Panchal S."/>
            <person name="Nicolas F.E."/>
            <person name="Ganguly P."/>
            <person name="Pangilinan J."/>
            <person name="Grigoriev I."/>
            <person name="Heitman J."/>
            <person name="Sanya K."/>
            <person name="Garre V."/>
        </authorList>
    </citation>
    <scope>NUCLEOTIDE SEQUENCE [LARGE SCALE GENOMIC DNA]</scope>
    <source>
        <strain evidence="23 24">MU402</strain>
    </source>
</reference>
<evidence type="ECO:0000256" key="5">
    <source>
        <dbReference type="ARBA" id="ARBA00022801"/>
    </source>
</evidence>
<evidence type="ECO:0000256" key="8">
    <source>
        <dbReference type="ARBA" id="ARBA00024459"/>
    </source>
</evidence>
<dbReference type="SUPFAM" id="SSF55811">
    <property type="entry name" value="Nudix"/>
    <property type="match status" value="1"/>
</dbReference>
<comment type="subunit">
    <text evidence="3">Monomer.</text>
</comment>
<comment type="catalytic activity">
    <reaction evidence="7">
        <text>8-oxo-dATP + H2O = 8-oxo-dAMP + diphosphate + H(+)</text>
        <dbReference type="Rhea" id="RHEA:65396"/>
        <dbReference type="ChEBI" id="CHEBI:15377"/>
        <dbReference type="ChEBI" id="CHEBI:15378"/>
        <dbReference type="ChEBI" id="CHEBI:33019"/>
        <dbReference type="ChEBI" id="CHEBI:71361"/>
        <dbReference type="ChEBI" id="CHEBI:172871"/>
    </reaction>
    <physiologicalReaction direction="left-to-right" evidence="7">
        <dbReference type="Rhea" id="RHEA:65397"/>
    </physiologicalReaction>
</comment>
<dbReference type="GO" id="GO:0046872">
    <property type="term" value="F:metal ion binding"/>
    <property type="evidence" value="ECO:0007669"/>
    <property type="project" value="UniProtKB-KW"/>
</dbReference>
<organism evidence="23 24">
    <name type="scientific">Mucor circinelloides f. lusitanicus</name>
    <name type="common">Mucor racemosus var. lusitanicus</name>
    <dbReference type="NCBI Taxonomy" id="29924"/>
    <lineage>
        <taxon>Eukaryota</taxon>
        <taxon>Fungi</taxon>
        <taxon>Fungi incertae sedis</taxon>
        <taxon>Mucoromycota</taxon>
        <taxon>Mucoromycotina</taxon>
        <taxon>Mucoromycetes</taxon>
        <taxon>Mucorales</taxon>
        <taxon>Mucorineae</taxon>
        <taxon>Mucoraceae</taxon>
        <taxon>Mucor</taxon>
    </lineage>
</organism>
<dbReference type="CDD" id="cd03427">
    <property type="entry name" value="NUDIX_MTH1_Nudt1"/>
    <property type="match status" value="1"/>
</dbReference>
<comment type="catalytic activity">
    <reaction evidence="18">
        <text>N(6)-methyl-ATP + H2O = N(6)-methyl-AMP + diphosphate + H(+)</text>
        <dbReference type="Rhea" id="RHEA:67608"/>
        <dbReference type="ChEBI" id="CHEBI:15377"/>
        <dbReference type="ChEBI" id="CHEBI:15378"/>
        <dbReference type="ChEBI" id="CHEBI:33019"/>
        <dbReference type="ChEBI" id="CHEBI:144842"/>
        <dbReference type="ChEBI" id="CHEBI:172873"/>
    </reaction>
    <physiologicalReaction direction="left-to-right" evidence="18">
        <dbReference type="Rhea" id="RHEA:67609"/>
    </physiologicalReaction>
</comment>
<dbReference type="Pfam" id="PF00293">
    <property type="entry name" value="NUDIX"/>
    <property type="match status" value="1"/>
</dbReference>
<dbReference type="PROSITE" id="PS51462">
    <property type="entry name" value="NUDIX"/>
    <property type="match status" value="1"/>
</dbReference>
<accession>A0A8H4B919</accession>
<dbReference type="Gene3D" id="3.90.79.10">
    <property type="entry name" value="Nucleoside Triphosphate Pyrophosphohydrolase"/>
    <property type="match status" value="1"/>
</dbReference>
<feature type="non-terminal residue" evidence="23">
    <location>
        <position position="1"/>
    </location>
</feature>
<evidence type="ECO:0000256" key="3">
    <source>
        <dbReference type="ARBA" id="ARBA00011245"/>
    </source>
</evidence>
<keyword evidence="5 23" id="KW-0378">Hydrolase</keyword>
<dbReference type="AlphaFoldDB" id="A0A8H4B919"/>
<evidence type="ECO:0000256" key="7">
    <source>
        <dbReference type="ARBA" id="ARBA00024448"/>
    </source>
</evidence>
<comment type="catalytic activity">
    <reaction evidence="19">
        <text>O(6)-methyl-dGTP + H2O = O(6)-methyl-dGMP + diphosphate + H(+)</text>
        <dbReference type="Rhea" id="RHEA:67600"/>
        <dbReference type="ChEBI" id="CHEBI:15377"/>
        <dbReference type="ChEBI" id="CHEBI:15378"/>
        <dbReference type="ChEBI" id="CHEBI:33019"/>
        <dbReference type="ChEBI" id="CHEBI:169974"/>
        <dbReference type="ChEBI" id="CHEBI:169975"/>
    </reaction>
    <physiologicalReaction direction="left-to-right" evidence="19">
        <dbReference type="Rhea" id="RHEA:67601"/>
    </physiologicalReaction>
</comment>
<comment type="catalytic activity">
    <reaction evidence="8">
        <text>2-oxo-dATP + H2O = 2-oxo-dAMP + diphosphate + H(+)</text>
        <dbReference type="Rhea" id="RHEA:31583"/>
        <dbReference type="ChEBI" id="CHEBI:15377"/>
        <dbReference type="ChEBI" id="CHEBI:15378"/>
        <dbReference type="ChEBI" id="CHEBI:33019"/>
        <dbReference type="ChEBI" id="CHEBI:63212"/>
        <dbReference type="ChEBI" id="CHEBI:77897"/>
        <dbReference type="EC" id="3.6.1.56"/>
    </reaction>
    <physiologicalReaction direction="left-to-right" evidence="8">
        <dbReference type="Rhea" id="RHEA:31584"/>
    </physiologicalReaction>
</comment>